<dbReference type="PANTHER" id="PTHR36849">
    <property type="entry name" value="CYTOPLASMIC PROTEIN-RELATED"/>
    <property type="match status" value="1"/>
</dbReference>
<dbReference type="RefSeq" id="WP_420795297.1">
    <property type="nucleotide sequence ID" value="NZ_CAAAHU010000007.1"/>
</dbReference>
<sequence length="124" mass="14535">MDANISICRVYTPPPHKEGVWILIDRLWPRGIKKSSIAFDLWLKEIAPSPSLRKWFDHKPEKWINFARLYIDELQNHQELIESIKETARHEPVTLFYAAKDTLHNHALVLQATLISWPDPPAIF</sequence>
<name>A0A0W0STN8_9GAMM</name>
<dbReference type="Proteomes" id="UP000054742">
    <property type="component" value="Unassembled WGS sequence"/>
</dbReference>
<evidence type="ECO:0000313" key="2">
    <source>
        <dbReference type="Proteomes" id="UP000054742"/>
    </source>
</evidence>
<keyword evidence="1" id="KW-0808">Transferase</keyword>
<keyword evidence="1" id="KW-0489">Methyltransferase</keyword>
<dbReference type="EMBL" id="LNXV01000004">
    <property type="protein sequence ID" value="KTC86746.1"/>
    <property type="molecule type" value="Genomic_DNA"/>
</dbReference>
<dbReference type="PANTHER" id="PTHR36849:SF1">
    <property type="entry name" value="CYTOPLASMIC PROTEIN"/>
    <property type="match status" value="1"/>
</dbReference>
<dbReference type="GO" id="GO:0032259">
    <property type="term" value="P:methylation"/>
    <property type="evidence" value="ECO:0007669"/>
    <property type="project" value="UniProtKB-KW"/>
</dbReference>
<dbReference type="InterPro" id="IPR052552">
    <property type="entry name" value="YeaO-like"/>
</dbReference>
<dbReference type="AlphaFoldDB" id="A0A0W0STN8"/>
<protein>
    <submittedName>
        <fullName evidence="1">Uroporphyrin-III C-methyltransferase</fullName>
    </submittedName>
</protein>
<comment type="caution">
    <text evidence="1">The sequence shown here is derived from an EMBL/GenBank/DDBJ whole genome shotgun (WGS) entry which is preliminary data.</text>
</comment>
<evidence type="ECO:0000313" key="1">
    <source>
        <dbReference type="EMBL" id="KTC86746.1"/>
    </source>
</evidence>
<dbReference type="GO" id="GO:0008168">
    <property type="term" value="F:methyltransferase activity"/>
    <property type="evidence" value="ECO:0007669"/>
    <property type="project" value="UniProtKB-KW"/>
</dbReference>
<dbReference type="PATRIC" id="fig|29422.6.peg.718"/>
<organism evidence="1 2">
    <name type="scientific">Legionella brunensis</name>
    <dbReference type="NCBI Taxonomy" id="29422"/>
    <lineage>
        <taxon>Bacteria</taxon>
        <taxon>Pseudomonadati</taxon>
        <taxon>Pseudomonadota</taxon>
        <taxon>Gammaproteobacteria</taxon>
        <taxon>Legionellales</taxon>
        <taxon>Legionellaceae</taxon>
        <taxon>Legionella</taxon>
    </lineage>
</organism>
<proteinExistence type="predicted"/>
<accession>A0A0W0STN8</accession>
<keyword evidence="2" id="KW-1185">Reference proteome</keyword>
<gene>
    <name evidence="1" type="ORF">Lbru_0687</name>
</gene>
<dbReference type="Pfam" id="PF22752">
    <property type="entry name" value="DUF488-N3i"/>
    <property type="match status" value="1"/>
</dbReference>
<dbReference type="STRING" id="29422.Lbru_0687"/>
<reference evidence="1 2" key="1">
    <citation type="submission" date="2015-11" db="EMBL/GenBank/DDBJ databases">
        <title>Genomic analysis of 38 Legionella species identifies large and diverse effector repertoires.</title>
        <authorList>
            <person name="Burstein D."/>
            <person name="Amaro F."/>
            <person name="Zusman T."/>
            <person name="Lifshitz Z."/>
            <person name="Cohen O."/>
            <person name="Gilbert J.A."/>
            <person name="Pupko T."/>
            <person name="Shuman H.A."/>
            <person name="Segal G."/>
        </authorList>
    </citation>
    <scope>NUCLEOTIDE SEQUENCE [LARGE SCALE GENOMIC DNA]</scope>
    <source>
        <strain evidence="1 2">ATCC 43878</strain>
    </source>
</reference>